<protein>
    <submittedName>
        <fullName evidence="5">SfnB family sulfur acquisition oxidoreductase</fullName>
        <ecNumber evidence="5">1.-.-.-</ecNumber>
    </submittedName>
    <submittedName>
        <fullName evidence="6">Sulfur acquisition oxidoreductase, SfnB family</fullName>
    </submittedName>
</protein>
<accession>A0A2X4UX47</accession>
<dbReference type="Proteomes" id="UP000594967">
    <property type="component" value="Chromosome"/>
</dbReference>
<evidence type="ECO:0000256" key="1">
    <source>
        <dbReference type="ARBA" id="ARBA00023002"/>
    </source>
</evidence>
<gene>
    <name evidence="5" type="ORF">I6G64_25155</name>
    <name evidence="6" type="ORF">NCTC12961_03077</name>
</gene>
<dbReference type="SUPFAM" id="SSF47203">
    <property type="entry name" value="Acyl-CoA dehydrogenase C-terminal domain-like"/>
    <property type="match status" value="1"/>
</dbReference>
<dbReference type="EC" id="1.-.-.-" evidence="5"/>
<keyword evidence="8" id="KW-1185">Reference proteome</keyword>
<dbReference type="InterPro" id="IPR013786">
    <property type="entry name" value="AcylCoA_DH/ox_N"/>
</dbReference>
<dbReference type="RefSeq" id="WP_063199499.1">
    <property type="nucleotide sequence ID" value="NZ_CAMITG010000002.1"/>
</dbReference>
<dbReference type="Gene3D" id="1.20.140.10">
    <property type="entry name" value="Butyryl-CoA Dehydrogenase, subunit A, domain 3"/>
    <property type="match status" value="1"/>
</dbReference>
<dbReference type="AlphaFoldDB" id="A0A2X4UX47"/>
<evidence type="ECO:0000313" key="7">
    <source>
        <dbReference type="Proteomes" id="UP000248897"/>
    </source>
</evidence>
<evidence type="ECO:0000259" key="3">
    <source>
        <dbReference type="Pfam" id="PF02771"/>
    </source>
</evidence>
<feature type="domain" description="Acyl-CoA dehydrogenase C-terminal" evidence="4">
    <location>
        <begin position="253"/>
        <end position="387"/>
    </location>
</feature>
<dbReference type="InterPro" id="IPR036250">
    <property type="entry name" value="AcylCo_DH-like_C"/>
</dbReference>
<dbReference type="GO" id="GO:0006552">
    <property type="term" value="P:L-leucine catabolic process"/>
    <property type="evidence" value="ECO:0007669"/>
    <property type="project" value="TreeGrafter"/>
</dbReference>
<dbReference type="SUPFAM" id="SSF56645">
    <property type="entry name" value="Acyl-CoA dehydrogenase NM domain-like"/>
    <property type="match status" value="1"/>
</dbReference>
<keyword evidence="1 5" id="KW-0560">Oxidoreductase</keyword>
<dbReference type="GO" id="GO:0050660">
    <property type="term" value="F:flavin adenine dinucleotide binding"/>
    <property type="evidence" value="ECO:0007669"/>
    <property type="project" value="InterPro"/>
</dbReference>
<dbReference type="Gene3D" id="1.10.540.10">
    <property type="entry name" value="Acyl-CoA dehydrogenase/oxidase, N-terminal domain"/>
    <property type="match status" value="1"/>
</dbReference>
<dbReference type="PANTHER" id="PTHR43884:SF12">
    <property type="entry name" value="ISOVALERYL-COA DEHYDROGENASE, MITOCHONDRIAL-RELATED"/>
    <property type="match status" value="1"/>
</dbReference>
<dbReference type="PIRSF" id="PIRSF016578">
    <property type="entry name" value="HsaA"/>
    <property type="match status" value="1"/>
</dbReference>
<dbReference type="Proteomes" id="UP000248897">
    <property type="component" value="Chromosome 1"/>
</dbReference>
<evidence type="ECO:0000313" key="6">
    <source>
        <dbReference type="EMBL" id="SQI40308.1"/>
    </source>
</evidence>
<evidence type="ECO:0000313" key="5">
    <source>
        <dbReference type="EMBL" id="QPS20795.1"/>
    </source>
</evidence>
<organism evidence="6 7">
    <name type="scientific">Serratia plymuthica</name>
    <dbReference type="NCBI Taxonomy" id="82996"/>
    <lineage>
        <taxon>Bacteria</taxon>
        <taxon>Pseudomonadati</taxon>
        <taxon>Pseudomonadota</taxon>
        <taxon>Gammaproteobacteria</taxon>
        <taxon>Enterobacterales</taxon>
        <taxon>Yersiniaceae</taxon>
        <taxon>Serratia</taxon>
    </lineage>
</organism>
<dbReference type="EMBL" id="LS483469">
    <property type="protein sequence ID" value="SQI40308.1"/>
    <property type="molecule type" value="Genomic_DNA"/>
</dbReference>
<feature type="compositionally biased region" description="Polar residues" evidence="2">
    <location>
        <begin position="1"/>
        <end position="10"/>
    </location>
</feature>
<dbReference type="InterPro" id="IPR009100">
    <property type="entry name" value="AcylCoA_DH/oxidase_NM_dom_sf"/>
</dbReference>
<name>A0A2X4UX47_SERPL</name>
<evidence type="ECO:0000259" key="4">
    <source>
        <dbReference type="Pfam" id="PF08028"/>
    </source>
</evidence>
<feature type="region of interest" description="Disordered" evidence="2">
    <location>
        <begin position="1"/>
        <end position="20"/>
    </location>
</feature>
<dbReference type="EMBL" id="CP065673">
    <property type="protein sequence ID" value="QPS20795.1"/>
    <property type="molecule type" value="Genomic_DNA"/>
</dbReference>
<evidence type="ECO:0000256" key="2">
    <source>
        <dbReference type="SAM" id="MobiDB-lite"/>
    </source>
</evidence>
<sequence>MVVSVSSAPDTANFPPAEERARRIADDQQALDAARQVATAAAPEAQLRDRQRRYPLQQLALFTQSGLGGISIPREYGGPELSFTTLAEVFRLISAVDPALGQIPQNHFGLIQLIRDAGSEEQKRRIFAAVLAGQRIGNGGPEKNSKHTLDMQSRLRQTADGLRFTGDKFYSTGALFAHIVAAKALDDRQQPVLALIPHPAAGLEIVDDWSGMGQRTTASGTVRLREVLVDPANVIPLLPLAEKPTIQGAVSQLIQAAIDAGIAQGVLDEATQFIRERSRPWIDAGVERNADDPYILADVGRLSMELSAANALLRRAARTLDEVDRWPVTAESAAAASIAVAEAKVLTTEVALLASEKLFEWSGSRATLAEHGLDRHWRNARTHTLHDPVRWKYHAIGEYYLNGRFPARHSWI</sequence>
<dbReference type="PANTHER" id="PTHR43884">
    <property type="entry name" value="ACYL-COA DEHYDROGENASE"/>
    <property type="match status" value="1"/>
</dbReference>
<dbReference type="STRING" id="82996.ADP72_23715"/>
<proteinExistence type="predicted"/>
<dbReference type="InterPro" id="IPR037069">
    <property type="entry name" value="AcylCoA_DH/ox_N_sf"/>
</dbReference>
<evidence type="ECO:0000313" key="8">
    <source>
        <dbReference type="Proteomes" id="UP000594967"/>
    </source>
</evidence>
<dbReference type="Pfam" id="PF08028">
    <property type="entry name" value="Acyl-CoA_dh_2"/>
    <property type="match status" value="1"/>
</dbReference>
<dbReference type="Gene3D" id="2.40.110.10">
    <property type="entry name" value="Butyryl-CoA Dehydrogenase, subunit A, domain 2"/>
    <property type="match status" value="1"/>
</dbReference>
<reference evidence="5 8" key="2">
    <citation type="submission" date="2020-12" db="EMBL/GenBank/DDBJ databases">
        <title>FDA dAtabase for Regulatory Grade micrObial Sequences (FDA-ARGOS): Supporting development and validation of Infectious Disease Dx tests.</title>
        <authorList>
            <person name="Sproer C."/>
            <person name="Gronow S."/>
            <person name="Severitt S."/>
            <person name="Schroder I."/>
            <person name="Tallon L."/>
            <person name="Sadzewicz L."/>
            <person name="Zhao X."/>
            <person name="Boylan J."/>
            <person name="Ott S."/>
            <person name="Bowen H."/>
            <person name="Vavikolanu K."/>
            <person name="Mehta A."/>
            <person name="Aluvathingal J."/>
            <person name="Nadendla S."/>
            <person name="Lowell S."/>
            <person name="Myers T."/>
            <person name="Yan Y."/>
            <person name="Sichtig H."/>
        </authorList>
    </citation>
    <scope>NUCLEOTIDE SEQUENCE [LARGE SCALE GENOMIC DNA]</scope>
    <source>
        <strain evidence="5 8">FDAARGOS_907</strain>
    </source>
</reference>
<dbReference type="InterPro" id="IPR013107">
    <property type="entry name" value="Acyl-CoA_DH_C"/>
</dbReference>
<dbReference type="NCBIfam" id="TIGR04022">
    <property type="entry name" value="sulfur_SfnB"/>
    <property type="match status" value="1"/>
</dbReference>
<feature type="domain" description="Acyl-CoA dehydrogenase/oxidase N-terminal" evidence="3">
    <location>
        <begin position="27"/>
        <end position="133"/>
    </location>
</feature>
<reference evidence="6 7" key="1">
    <citation type="submission" date="2018-06" db="EMBL/GenBank/DDBJ databases">
        <authorList>
            <consortium name="Pathogen Informatics"/>
            <person name="Doyle S."/>
        </authorList>
    </citation>
    <scope>NUCLEOTIDE SEQUENCE [LARGE SCALE GENOMIC DNA]</scope>
    <source>
        <strain evidence="6 7">NCTC12961</strain>
    </source>
</reference>
<dbReference type="InterPro" id="IPR023922">
    <property type="entry name" value="S04_starv_induced_SfnB"/>
</dbReference>
<dbReference type="Pfam" id="PF02771">
    <property type="entry name" value="Acyl-CoA_dh_N"/>
    <property type="match status" value="1"/>
</dbReference>
<dbReference type="GO" id="GO:0008470">
    <property type="term" value="F:3-methylbutanoyl-CoA dehydrogenase activity"/>
    <property type="evidence" value="ECO:0007669"/>
    <property type="project" value="TreeGrafter"/>
</dbReference>
<dbReference type="InterPro" id="IPR046373">
    <property type="entry name" value="Acyl-CoA_Oxase/DH_mid-dom_sf"/>
</dbReference>